<comment type="caution">
    <text evidence="7">The sequence shown here is derived from an EMBL/GenBank/DDBJ whole genome shotgun (WGS) entry which is preliminary data.</text>
</comment>
<dbReference type="SUPFAM" id="SSF55961">
    <property type="entry name" value="Bet v1-like"/>
    <property type="match status" value="1"/>
</dbReference>
<evidence type="ECO:0000313" key="7">
    <source>
        <dbReference type="EMBL" id="OQR89590.1"/>
    </source>
</evidence>
<evidence type="ECO:0000259" key="6">
    <source>
        <dbReference type="PROSITE" id="PS50848"/>
    </source>
</evidence>
<dbReference type="InterPro" id="IPR023393">
    <property type="entry name" value="START-like_dom_sf"/>
</dbReference>
<evidence type="ECO:0000256" key="2">
    <source>
        <dbReference type="ARBA" id="ARBA00022771"/>
    </source>
</evidence>
<proteinExistence type="predicted"/>
<dbReference type="PANTHER" id="PTHR13510">
    <property type="entry name" value="FYVE-FINGER-CONTAINING RAB5 EFFECTOR PROTEIN RABENOSYN-5-RELATED"/>
    <property type="match status" value="1"/>
</dbReference>
<protein>
    <recommendedName>
        <fullName evidence="9">FYVE-type domain-containing protein</fullName>
    </recommendedName>
</protein>
<name>A0A1V9YVI6_9STRA</name>
<feature type="domain" description="FYVE-type" evidence="5">
    <location>
        <begin position="267"/>
        <end position="320"/>
    </location>
</feature>
<dbReference type="Gene3D" id="3.30.530.20">
    <property type="match status" value="1"/>
</dbReference>
<evidence type="ECO:0000259" key="5">
    <source>
        <dbReference type="PROSITE" id="PS50178"/>
    </source>
</evidence>
<dbReference type="InterPro" id="IPR013083">
    <property type="entry name" value="Znf_RING/FYVE/PHD"/>
</dbReference>
<evidence type="ECO:0000256" key="1">
    <source>
        <dbReference type="ARBA" id="ARBA00022723"/>
    </source>
</evidence>
<dbReference type="Proteomes" id="UP000243217">
    <property type="component" value="Unassembled WGS sequence"/>
</dbReference>
<dbReference type="OrthoDB" id="660555at2759"/>
<accession>A0A1V9YVI6</accession>
<dbReference type="EMBL" id="JNBS01002705">
    <property type="protein sequence ID" value="OQR89590.1"/>
    <property type="molecule type" value="Genomic_DNA"/>
</dbReference>
<evidence type="ECO:0000256" key="3">
    <source>
        <dbReference type="ARBA" id="ARBA00022833"/>
    </source>
</evidence>
<evidence type="ECO:0000313" key="8">
    <source>
        <dbReference type="Proteomes" id="UP000243217"/>
    </source>
</evidence>
<dbReference type="InterPro" id="IPR011011">
    <property type="entry name" value="Znf_FYVE_PHD"/>
</dbReference>
<dbReference type="InterPro" id="IPR000306">
    <property type="entry name" value="Znf_FYVE"/>
</dbReference>
<dbReference type="PANTHER" id="PTHR13510:SF44">
    <property type="entry name" value="RABENOSYN-5"/>
    <property type="match status" value="1"/>
</dbReference>
<dbReference type="InterPro" id="IPR017455">
    <property type="entry name" value="Znf_FYVE-rel"/>
</dbReference>
<organism evidence="7 8">
    <name type="scientific">Thraustotheca clavata</name>
    <dbReference type="NCBI Taxonomy" id="74557"/>
    <lineage>
        <taxon>Eukaryota</taxon>
        <taxon>Sar</taxon>
        <taxon>Stramenopiles</taxon>
        <taxon>Oomycota</taxon>
        <taxon>Saprolegniomycetes</taxon>
        <taxon>Saprolegniales</taxon>
        <taxon>Achlyaceae</taxon>
        <taxon>Thraustotheca</taxon>
    </lineage>
</organism>
<dbReference type="PROSITE" id="PS50848">
    <property type="entry name" value="START"/>
    <property type="match status" value="1"/>
</dbReference>
<dbReference type="SUPFAM" id="SSF57903">
    <property type="entry name" value="FYVE/PHD zinc finger"/>
    <property type="match status" value="1"/>
</dbReference>
<dbReference type="AlphaFoldDB" id="A0A1V9YVI6"/>
<dbReference type="Pfam" id="PF01363">
    <property type="entry name" value="FYVE"/>
    <property type="match status" value="1"/>
</dbReference>
<dbReference type="Pfam" id="PF01852">
    <property type="entry name" value="START"/>
    <property type="match status" value="1"/>
</dbReference>
<evidence type="ECO:0000256" key="4">
    <source>
        <dbReference type="PROSITE-ProRule" id="PRU00091"/>
    </source>
</evidence>
<dbReference type="SMART" id="SM00064">
    <property type="entry name" value="FYVE"/>
    <property type="match status" value="1"/>
</dbReference>
<sequence length="428" mass="48844">MAHDNLEDFPLPEGFFNCEPLTQVETRYLESLGQNNICKLLLLNQHFYDPNLWPCVRNTLLVRVFQGLPPPSEPNIIPFRASTMVNATFQEVSWILSNLTTEQIENSMHKYANDVLDMKILYHIAAPASNQQIFVRWMAIECPKPLRNRDFCVLEVHHQTVLESGRRAYLISQHSIRLPGCPDLKSAYNLVRGSIYNSGIIITETNTPGVLEIQTHFQMDLKGKVPQWYHKYILRQRASRLDLIHASLDDLHATMAISGSFIPKIPLDSRTYCAGCRKCFNTFPKWRRKHHCQICGEVYCSKCARITATENKKHRVCYSCVGKNIESSIRSPCPSGGDIYSKLLLEDEDGLSSLVGSSTSTCRYNPSISTQMLLQLMGNTKETNPRKQRHDDGITTLDVDMDALRLDWHDSSALPMLEMDTMHTLRLL</sequence>
<feature type="domain" description="START" evidence="6">
    <location>
        <begin position="49"/>
        <end position="236"/>
    </location>
</feature>
<evidence type="ECO:0008006" key="9">
    <source>
        <dbReference type="Google" id="ProtNLM"/>
    </source>
</evidence>
<dbReference type="STRING" id="74557.A0A1V9YVI6"/>
<gene>
    <name evidence="7" type="ORF">THRCLA_22664</name>
</gene>
<dbReference type="GO" id="GO:0008289">
    <property type="term" value="F:lipid binding"/>
    <property type="evidence" value="ECO:0007669"/>
    <property type="project" value="InterPro"/>
</dbReference>
<reference evidence="7 8" key="1">
    <citation type="journal article" date="2014" name="Genome Biol. Evol.">
        <title>The secreted proteins of Achlya hypogyna and Thraustotheca clavata identify the ancestral oomycete secretome and reveal gene acquisitions by horizontal gene transfer.</title>
        <authorList>
            <person name="Misner I."/>
            <person name="Blouin N."/>
            <person name="Leonard G."/>
            <person name="Richards T.A."/>
            <person name="Lane C.E."/>
        </authorList>
    </citation>
    <scope>NUCLEOTIDE SEQUENCE [LARGE SCALE GENOMIC DNA]</scope>
    <source>
        <strain evidence="7 8">ATCC 34112</strain>
    </source>
</reference>
<dbReference type="InterPro" id="IPR002913">
    <property type="entry name" value="START_lipid-bd_dom"/>
</dbReference>
<dbReference type="Gene3D" id="3.30.40.10">
    <property type="entry name" value="Zinc/RING finger domain, C3HC4 (zinc finger)"/>
    <property type="match status" value="1"/>
</dbReference>
<keyword evidence="1" id="KW-0479">Metal-binding</keyword>
<keyword evidence="3" id="KW-0862">Zinc</keyword>
<dbReference type="PROSITE" id="PS50178">
    <property type="entry name" value="ZF_FYVE"/>
    <property type="match status" value="1"/>
</dbReference>
<keyword evidence="8" id="KW-1185">Reference proteome</keyword>
<keyword evidence="2 4" id="KW-0863">Zinc-finger</keyword>
<dbReference type="InterPro" id="IPR052727">
    <property type="entry name" value="Rab4/Rab5_effector"/>
</dbReference>
<dbReference type="GO" id="GO:0008270">
    <property type="term" value="F:zinc ion binding"/>
    <property type="evidence" value="ECO:0007669"/>
    <property type="project" value="UniProtKB-KW"/>
</dbReference>